<dbReference type="PANTHER" id="PTHR31912:SF34">
    <property type="entry name" value="NOTOCHORD-RELATED PROTEIN"/>
    <property type="match status" value="1"/>
</dbReference>
<dbReference type="Proteomes" id="UP001164743">
    <property type="component" value="Chromosome 14A"/>
</dbReference>
<reference evidence="1" key="1">
    <citation type="submission" date="2022-10" db="EMBL/GenBank/DDBJ databases">
        <title>Puccinia triticina Genome sequencing and assembly.</title>
        <authorList>
            <person name="Li C."/>
        </authorList>
    </citation>
    <scope>NUCLEOTIDE SEQUENCE</scope>
    <source>
        <strain evidence="1">Pt15</strain>
    </source>
</reference>
<name>A0ABY7D2V3_9BASI</name>
<dbReference type="PANTHER" id="PTHR31912">
    <property type="entry name" value="IP13529P"/>
    <property type="match status" value="1"/>
</dbReference>
<dbReference type="EMBL" id="CP110434">
    <property type="protein sequence ID" value="WAQ91443.1"/>
    <property type="molecule type" value="Genomic_DNA"/>
</dbReference>
<accession>A0ABY7D2V3</accession>
<evidence type="ECO:0000313" key="2">
    <source>
        <dbReference type="Proteomes" id="UP001164743"/>
    </source>
</evidence>
<protein>
    <submittedName>
        <fullName evidence="1">Uncharacterized protein</fullName>
    </submittedName>
</protein>
<keyword evidence="2" id="KW-1185">Reference proteome</keyword>
<evidence type="ECO:0000313" key="1">
    <source>
        <dbReference type="EMBL" id="WAQ91443.1"/>
    </source>
</evidence>
<gene>
    <name evidence="1" type="ORF">PtA15_14A327</name>
</gene>
<sequence length="376" mass="42713">MVKHSRKKAYSTKSLVTHETKGTVTSAEAAVVQCTKNLYKHEWTEAHIAAAKRRDDRERLNPLVDDAPVLMPETMDWKADPNQLPAKDPPIAPELDIHELGLDLAFIEQDSFYSEETDHTRASPQANGQSRGAWGRKRIDKWWPFKSVEYLIGCLVVGHTRTIISRAIYNHVRMGFDICAVKLPDWTTIRRVNTDLRKMIGLEVVGRLLVMNTPVHYLSLKKILGLELANLLVEPHLRYYPEMTGGRNILRLSQSSKWLEELSPNTRAQMVWNNEHNFYLFELVQLQSGLIVIPGFFYKCAGEMYAHCLTPTIDANQDNGQLVISITKDAIFSSPEYTSISVAGFNVEYPLMEAPDGSLFFELCGNKLYGKCYVHA</sequence>
<dbReference type="GeneID" id="77803926"/>
<organism evidence="1 2">
    <name type="scientific">Puccinia triticina</name>
    <dbReference type="NCBI Taxonomy" id="208348"/>
    <lineage>
        <taxon>Eukaryota</taxon>
        <taxon>Fungi</taxon>
        <taxon>Dikarya</taxon>
        <taxon>Basidiomycota</taxon>
        <taxon>Pucciniomycotina</taxon>
        <taxon>Pucciniomycetes</taxon>
        <taxon>Pucciniales</taxon>
        <taxon>Pucciniaceae</taxon>
        <taxon>Puccinia</taxon>
    </lineage>
</organism>
<dbReference type="RefSeq" id="XP_053026998.1">
    <property type="nucleotide sequence ID" value="XM_053163031.1"/>
</dbReference>
<proteinExistence type="predicted"/>